<gene>
    <name evidence="3" type="ORF">Thi970DRAFT_00673</name>
</gene>
<dbReference type="Proteomes" id="UP000002964">
    <property type="component" value="Unassembled WGS sequence"/>
</dbReference>
<name>H8YX48_9GAMM</name>
<dbReference type="InterPro" id="IPR010930">
    <property type="entry name" value="Flg_bb/hook_C_dom"/>
</dbReference>
<evidence type="ECO:0000256" key="1">
    <source>
        <dbReference type="ARBA" id="ARBA00009677"/>
    </source>
</evidence>
<evidence type="ECO:0000313" key="3">
    <source>
        <dbReference type="EMBL" id="EIC23024.1"/>
    </source>
</evidence>
<dbReference type="HOGENOM" id="CLU_179399_2_0_6"/>
<sequence length="82" mass="8263">MADMSVGMMGAGLTGMQRGYQTVTNAANNIAQQTTVNAGESSSADLAGPLVNLGVGERATEASASVIRTADEMVGTLIDLMA</sequence>
<keyword evidence="4" id="KW-1185">Reference proteome</keyword>
<dbReference type="Pfam" id="PF06429">
    <property type="entry name" value="Flg_bbr_C"/>
    <property type="match status" value="1"/>
</dbReference>
<evidence type="ECO:0000259" key="2">
    <source>
        <dbReference type="Pfam" id="PF06429"/>
    </source>
</evidence>
<dbReference type="AlphaFoldDB" id="H8YX48"/>
<comment type="similarity">
    <text evidence="1">Belongs to the flagella basal body rod proteins family.</text>
</comment>
<dbReference type="EMBL" id="JH603168">
    <property type="protein sequence ID" value="EIC23024.1"/>
    <property type="molecule type" value="Genomic_DNA"/>
</dbReference>
<accession>H8YX48</accession>
<reference evidence="3 4" key="2">
    <citation type="submission" date="2011-11" db="EMBL/GenBank/DDBJ databases">
        <authorList>
            <consortium name="US DOE Joint Genome Institute"/>
            <person name="Lucas S."/>
            <person name="Han J."/>
            <person name="Lapidus A."/>
            <person name="Cheng J.-F."/>
            <person name="Goodwin L."/>
            <person name="Pitluck S."/>
            <person name="Peters L."/>
            <person name="Ovchinnikova G."/>
            <person name="Zhang X."/>
            <person name="Detter J.C."/>
            <person name="Han C."/>
            <person name="Tapia R."/>
            <person name="Land M."/>
            <person name="Hauser L."/>
            <person name="Kyrpides N."/>
            <person name="Ivanova N."/>
            <person name="Pagani I."/>
            <person name="Vogl K."/>
            <person name="Liu Z."/>
            <person name="Overmann J."/>
            <person name="Frigaard N.-U."/>
            <person name="Bryant D."/>
            <person name="Woyke T."/>
        </authorList>
    </citation>
    <scope>NUCLEOTIDE SEQUENCE [LARGE SCALE GENOMIC DNA]</scope>
    <source>
        <strain evidence="3 4">970</strain>
    </source>
</reference>
<protein>
    <submittedName>
        <fullName evidence="3">Flagellar hook protein FlgE</fullName>
    </submittedName>
</protein>
<reference evidence="4" key="1">
    <citation type="submission" date="2011-06" db="EMBL/GenBank/DDBJ databases">
        <authorList>
            <consortium name="US DOE Joint Genome Institute (JGI-PGF)"/>
            <person name="Lucas S."/>
            <person name="Han J."/>
            <person name="Lapidus A."/>
            <person name="Cheng J.-F."/>
            <person name="Goodwin L."/>
            <person name="Pitluck S."/>
            <person name="Peters L."/>
            <person name="Land M.L."/>
            <person name="Hauser L."/>
            <person name="Vogl K."/>
            <person name="Liu Z."/>
            <person name="Overmann J."/>
            <person name="Frigaard N.-U."/>
            <person name="Bryant D.A."/>
            <person name="Woyke T.J."/>
        </authorList>
    </citation>
    <scope>NUCLEOTIDE SEQUENCE [LARGE SCALE GENOMIC DNA]</scope>
    <source>
        <strain evidence="4">970</strain>
    </source>
</reference>
<proteinExistence type="inferred from homology"/>
<evidence type="ECO:0000313" key="4">
    <source>
        <dbReference type="Proteomes" id="UP000002964"/>
    </source>
</evidence>
<organism evidence="3 4">
    <name type="scientific">Thiorhodovibrio frisius</name>
    <dbReference type="NCBI Taxonomy" id="631362"/>
    <lineage>
        <taxon>Bacteria</taxon>
        <taxon>Pseudomonadati</taxon>
        <taxon>Pseudomonadota</taxon>
        <taxon>Gammaproteobacteria</taxon>
        <taxon>Chromatiales</taxon>
        <taxon>Chromatiaceae</taxon>
        <taxon>Thiorhodovibrio</taxon>
    </lineage>
</organism>
<feature type="domain" description="Flagellar basal-body/hook protein C-terminal" evidence="2">
    <location>
        <begin position="40"/>
        <end position="80"/>
    </location>
</feature>
<keyword evidence="3" id="KW-0966">Cell projection</keyword>
<keyword evidence="3" id="KW-0969">Cilium</keyword>
<keyword evidence="3" id="KW-0282">Flagellum</keyword>